<dbReference type="EMBL" id="NCVQ01000010">
    <property type="protein sequence ID" value="PWZ06683.1"/>
    <property type="molecule type" value="Genomic_DNA"/>
</dbReference>
<protein>
    <submittedName>
        <fullName evidence="2">Uncharacterized protein</fullName>
    </submittedName>
</protein>
<accession>A0A3L6DF30</accession>
<proteinExistence type="predicted"/>
<name>A0A3L6DF30_MAIZE</name>
<dbReference type="Proteomes" id="UP000251960">
    <property type="component" value="Chromosome 9"/>
</dbReference>
<organism evidence="2">
    <name type="scientific">Zea mays</name>
    <name type="common">Maize</name>
    <dbReference type="NCBI Taxonomy" id="4577"/>
    <lineage>
        <taxon>Eukaryota</taxon>
        <taxon>Viridiplantae</taxon>
        <taxon>Streptophyta</taxon>
        <taxon>Embryophyta</taxon>
        <taxon>Tracheophyta</taxon>
        <taxon>Spermatophyta</taxon>
        <taxon>Magnoliopsida</taxon>
        <taxon>Liliopsida</taxon>
        <taxon>Poales</taxon>
        <taxon>Poaceae</taxon>
        <taxon>PACMAD clade</taxon>
        <taxon>Panicoideae</taxon>
        <taxon>Andropogonodae</taxon>
        <taxon>Andropogoneae</taxon>
        <taxon>Tripsacinae</taxon>
        <taxon>Zea</taxon>
    </lineage>
</organism>
<feature type="region of interest" description="Disordered" evidence="1">
    <location>
        <begin position="32"/>
        <end position="55"/>
    </location>
</feature>
<sequence length="90" mass="9385">MQPAAGVRRQASQDDEMVRSRFRAAGLLSSSSSFTTAATRRAPPAAGEGSSSSLMELEPSASSLLLASSHSPIDNVRSHPVCCCVSCFLV</sequence>
<reference evidence="2" key="1">
    <citation type="journal article" date="2018" name="Nat. Genet.">
        <title>Extensive intraspecific gene order and gene structural variations between Mo17 and other maize genomes.</title>
        <authorList>
            <person name="Sun S."/>
            <person name="Zhou Y."/>
            <person name="Chen J."/>
            <person name="Shi J."/>
            <person name="Zhao H."/>
            <person name="Zhao H."/>
            <person name="Song W."/>
            <person name="Zhang M."/>
            <person name="Cui Y."/>
            <person name="Dong X."/>
            <person name="Liu H."/>
            <person name="Ma X."/>
            <person name="Jiao Y."/>
            <person name="Wang B."/>
            <person name="Wei X."/>
            <person name="Stein J.C."/>
            <person name="Glaubitz J.C."/>
            <person name="Lu F."/>
            <person name="Yu G."/>
            <person name="Liang C."/>
            <person name="Fengler K."/>
            <person name="Li B."/>
            <person name="Rafalski A."/>
            <person name="Schnable P.S."/>
            <person name="Ware D.H."/>
            <person name="Buckler E.S."/>
            <person name="Lai J."/>
        </authorList>
    </citation>
    <scope>NUCLEOTIDE SEQUENCE [LARGE SCALE GENOMIC DNA]</scope>
    <source>
        <tissue evidence="2">Seedling</tissue>
    </source>
</reference>
<gene>
    <name evidence="2" type="ORF">Zm00014a_043349</name>
</gene>
<dbReference type="AlphaFoldDB" id="A0A3L6DF30"/>
<evidence type="ECO:0000256" key="1">
    <source>
        <dbReference type="SAM" id="MobiDB-lite"/>
    </source>
</evidence>
<evidence type="ECO:0000313" key="2">
    <source>
        <dbReference type="EMBL" id="PWZ06683.1"/>
    </source>
</evidence>
<comment type="caution">
    <text evidence="2">The sequence shown here is derived from an EMBL/GenBank/DDBJ whole genome shotgun (WGS) entry which is preliminary data.</text>
</comment>